<evidence type="ECO:0000313" key="2">
    <source>
        <dbReference type="Proteomes" id="UP000694522"/>
    </source>
</evidence>
<reference evidence="1" key="1">
    <citation type="submission" date="2025-08" db="UniProtKB">
        <authorList>
            <consortium name="Ensembl"/>
        </authorList>
    </citation>
    <scope>IDENTIFICATION</scope>
</reference>
<dbReference type="InterPro" id="IPR011990">
    <property type="entry name" value="TPR-like_helical_dom_sf"/>
</dbReference>
<protein>
    <submittedName>
        <fullName evidence="1">Uncharacterized protein</fullName>
    </submittedName>
</protein>
<reference evidence="1" key="2">
    <citation type="submission" date="2025-09" db="UniProtKB">
        <authorList>
            <consortium name="Ensembl"/>
        </authorList>
    </citation>
    <scope>IDENTIFICATION</scope>
</reference>
<proteinExistence type="predicted"/>
<dbReference type="Gene3D" id="1.25.40.10">
    <property type="entry name" value="Tetratricopeptide repeat domain"/>
    <property type="match status" value="1"/>
</dbReference>
<name>A0A8B9GGF8_9PSIT</name>
<dbReference type="PANTHER" id="PTHR17550">
    <property type="entry name" value="E3 UBIQUITIN-PROTEIN LIGASE TTC3"/>
    <property type="match status" value="1"/>
</dbReference>
<dbReference type="Proteomes" id="UP000694522">
    <property type="component" value="Unplaced"/>
</dbReference>
<dbReference type="AlphaFoldDB" id="A0A8B9GGF8"/>
<keyword evidence="2" id="KW-1185">Reference proteome</keyword>
<dbReference type="Ensembl" id="ENSACOT00000023831.1">
    <property type="protein sequence ID" value="ENSACOP00000023031.1"/>
    <property type="gene ID" value="ENSACOG00000015620.1"/>
</dbReference>
<accession>A0A8B9GGF8</accession>
<dbReference type="SUPFAM" id="SSF48452">
    <property type="entry name" value="TPR-like"/>
    <property type="match status" value="1"/>
</dbReference>
<sequence>MDLIGSDTQEFSRGNFDCAKILYTKTMEFCPVNHLLYGNRALCLILTQQAVVLKPNWPKGHYHFCKALLSLGEGFLCFLFQMSLSLLE</sequence>
<organism evidence="1 2">
    <name type="scientific">Amazona collaria</name>
    <name type="common">yellow-billed parrot</name>
    <dbReference type="NCBI Taxonomy" id="241587"/>
    <lineage>
        <taxon>Eukaryota</taxon>
        <taxon>Metazoa</taxon>
        <taxon>Chordata</taxon>
        <taxon>Craniata</taxon>
        <taxon>Vertebrata</taxon>
        <taxon>Euteleostomi</taxon>
        <taxon>Archelosauria</taxon>
        <taxon>Archosauria</taxon>
        <taxon>Dinosauria</taxon>
        <taxon>Saurischia</taxon>
        <taxon>Theropoda</taxon>
        <taxon>Coelurosauria</taxon>
        <taxon>Aves</taxon>
        <taxon>Neognathae</taxon>
        <taxon>Neoaves</taxon>
        <taxon>Telluraves</taxon>
        <taxon>Australaves</taxon>
        <taxon>Psittaciformes</taxon>
        <taxon>Psittacidae</taxon>
        <taxon>Amazona</taxon>
    </lineage>
</organism>
<dbReference type="PANTHER" id="PTHR17550:SF4">
    <property type="entry name" value="E3 UBIQUITIN-PROTEIN LIGASE TTC3"/>
    <property type="match status" value="1"/>
</dbReference>
<evidence type="ECO:0000313" key="1">
    <source>
        <dbReference type="Ensembl" id="ENSACOP00000023031.1"/>
    </source>
</evidence>